<evidence type="ECO:0000313" key="6">
    <source>
        <dbReference type="Proteomes" id="UP000221860"/>
    </source>
</evidence>
<keyword evidence="6" id="KW-1185">Reference proteome</keyword>
<feature type="signal peptide" evidence="4">
    <location>
        <begin position="1"/>
        <end position="23"/>
    </location>
</feature>
<name>A0A2G1MG34_9RHOB</name>
<sequence>MKHLLKSVALAAGAVWIGGAAIAQEYTMNAVTLAPRQADISRGFAMFIDEVNAEFEGEFKINWRGGPEVMPPFGQAEAVRNGAMDITFTSPSYYSGLVPASSTMNLSFKDYDDIRGTGYYERMNELHAEQDLVFLGEVPATDLAFHVFLNTPIETLDDLDGLRIRVFPTLLPLVKALGGEPLVLPMGEIYTAMERGTIDGFMRGTVGWAEQFQGVVTHVVYPGVYRAGFPVLVNQNAWNELPEDLRSRITTFVRDDLAPRIDEIWAEDVAEGVGQMEKAGFEVIELSGEDAARLREVAIESAWTEIAKTTGDDVAAELRGMLVD</sequence>
<accession>A0A2G1MG34</accession>
<evidence type="ECO:0000256" key="3">
    <source>
        <dbReference type="ARBA" id="ARBA00022764"/>
    </source>
</evidence>
<dbReference type="PANTHER" id="PTHR33376">
    <property type="match status" value="1"/>
</dbReference>
<dbReference type="EMBL" id="NQWH01000012">
    <property type="protein sequence ID" value="PHP27703.1"/>
    <property type="molecule type" value="Genomic_DNA"/>
</dbReference>
<gene>
    <name evidence="5" type="ORF">CJ301_09925</name>
</gene>
<organism evidence="5 6">
    <name type="scientific">Limimaricola cinnabarinus</name>
    <dbReference type="NCBI Taxonomy" id="1125964"/>
    <lineage>
        <taxon>Bacteria</taxon>
        <taxon>Pseudomonadati</taxon>
        <taxon>Pseudomonadota</taxon>
        <taxon>Alphaproteobacteria</taxon>
        <taxon>Rhodobacterales</taxon>
        <taxon>Paracoccaceae</taxon>
        <taxon>Limimaricola</taxon>
    </lineage>
</organism>
<dbReference type="Gene3D" id="3.40.190.170">
    <property type="entry name" value="Bacterial extracellular solute-binding protein, family 7"/>
    <property type="match status" value="1"/>
</dbReference>
<dbReference type="OrthoDB" id="6073716at2"/>
<feature type="chain" id="PRO_5013766978" description="ABC transporter substrate-binding protein" evidence="4">
    <location>
        <begin position="24"/>
        <end position="324"/>
    </location>
</feature>
<evidence type="ECO:0000256" key="1">
    <source>
        <dbReference type="ARBA" id="ARBA00004418"/>
    </source>
</evidence>
<dbReference type="RefSeq" id="WP_099276874.1">
    <property type="nucleotide sequence ID" value="NZ_KZ304958.1"/>
</dbReference>
<proteinExistence type="predicted"/>
<evidence type="ECO:0000256" key="2">
    <source>
        <dbReference type="ARBA" id="ARBA00022729"/>
    </source>
</evidence>
<dbReference type="PANTHER" id="PTHR33376:SF5">
    <property type="entry name" value="EXTRACYTOPLASMIC SOLUTE RECEPTOR PROTEIN"/>
    <property type="match status" value="1"/>
</dbReference>
<dbReference type="Proteomes" id="UP000221860">
    <property type="component" value="Unassembled WGS sequence"/>
</dbReference>
<reference evidence="5 6" key="1">
    <citation type="submission" date="2017-08" db="EMBL/GenBank/DDBJ databases">
        <title>Draft Genome Sequence of Loktanella cinnabarina Strain XM1, Isolated from Coastal Surface Water.</title>
        <authorList>
            <person name="Ma R."/>
            <person name="Wang J."/>
            <person name="Wang Q."/>
            <person name="Ma Z."/>
            <person name="Li J."/>
            <person name="Chen L."/>
        </authorList>
    </citation>
    <scope>NUCLEOTIDE SEQUENCE [LARGE SCALE GENOMIC DNA]</scope>
    <source>
        <strain evidence="5 6">XM1</strain>
    </source>
</reference>
<protein>
    <recommendedName>
        <fullName evidence="7">ABC transporter substrate-binding protein</fullName>
    </recommendedName>
</protein>
<dbReference type="GO" id="GO:0042597">
    <property type="term" value="C:periplasmic space"/>
    <property type="evidence" value="ECO:0007669"/>
    <property type="project" value="UniProtKB-SubCell"/>
</dbReference>
<dbReference type="InterPro" id="IPR038404">
    <property type="entry name" value="TRAP_DctP_sf"/>
</dbReference>
<evidence type="ECO:0008006" key="7">
    <source>
        <dbReference type="Google" id="ProtNLM"/>
    </source>
</evidence>
<dbReference type="Pfam" id="PF03480">
    <property type="entry name" value="DctP"/>
    <property type="match status" value="1"/>
</dbReference>
<comment type="caution">
    <text evidence="5">The sequence shown here is derived from an EMBL/GenBank/DDBJ whole genome shotgun (WGS) entry which is preliminary data.</text>
</comment>
<dbReference type="GO" id="GO:0055085">
    <property type="term" value="P:transmembrane transport"/>
    <property type="evidence" value="ECO:0007669"/>
    <property type="project" value="InterPro"/>
</dbReference>
<dbReference type="InterPro" id="IPR018389">
    <property type="entry name" value="DctP_fam"/>
</dbReference>
<dbReference type="NCBIfam" id="NF037995">
    <property type="entry name" value="TRAP_S1"/>
    <property type="match status" value="1"/>
</dbReference>
<evidence type="ECO:0000256" key="4">
    <source>
        <dbReference type="SAM" id="SignalP"/>
    </source>
</evidence>
<comment type="subcellular location">
    <subcellularLocation>
        <location evidence="1">Periplasm</location>
    </subcellularLocation>
</comment>
<keyword evidence="2 4" id="KW-0732">Signal</keyword>
<evidence type="ECO:0000313" key="5">
    <source>
        <dbReference type="EMBL" id="PHP27703.1"/>
    </source>
</evidence>
<dbReference type="AlphaFoldDB" id="A0A2G1MG34"/>
<keyword evidence="3" id="KW-0574">Periplasm</keyword>